<evidence type="ECO:0000256" key="7">
    <source>
        <dbReference type="ARBA" id="ARBA00022691"/>
    </source>
</evidence>
<evidence type="ECO:0000256" key="5">
    <source>
        <dbReference type="ARBA" id="ARBA00022603"/>
    </source>
</evidence>
<dbReference type="OrthoDB" id="269804at2759"/>
<dbReference type="GO" id="GO:0032040">
    <property type="term" value="C:small-subunit processome"/>
    <property type="evidence" value="ECO:0007669"/>
    <property type="project" value="TreeGrafter"/>
</dbReference>
<comment type="catalytic activity">
    <reaction evidence="11">
        <text>a pseudouridine in rRNA + S-adenosyl-L-methionine = an N(1)-methylpseudouridine in rRNA + S-adenosyl-L-homocysteine + H(+)</text>
        <dbReference type="Rhea" id="RHEA:46696"/>
        <dbReference type="Rhea" id="RHEA-COMP:11634"/>
        <dbReference type="Rhea" id="RHEA-COMP:13933"/>
        <dbReference type="ChEBI" id="CHEBI:15378"/>
        <dbReference type="ChEBI" id="CHEBI:57856"/>
        <dbReference type="ChEBI" id="CHEBI:59789"/>
        <dbReference type="ChEBI" id="CHEBI:65314"/>
        <dbReference type="ChEBI" id="CHEBI:74890"/>
    </reaction>
</comment>
<reference evidence="14 15" key="1">
    <citation type="journal article" date="2017" name="Curr. Biol.">
        <title>Genome architecture and evolution of a unichromosomal asexual nematode.</title>
        <authorList>
            <person name="Fradin H."/>
            <person name="Zegar C."/>
            <person name="Gutwein M."/>
            <person name="Lucas J."/>
            <person name="Kovtun M."/>
            <person name="Corcoran D."/>
            <person name="Baugh L.R."/>
            <person name="Kiontke K."/>
            <person name="Gunsalus K."/>
            <person name="Fitch D.H."/>
            <person name="Piano F."/>
        </authorList>
    </citation>
    <scope>NUCLEOTIDE SEQUENCE [LARGE SCALE GENOMIC DNA]</scope>
    <source>
        <strain evidence="14">PF1309</strain>
    </source>
</reference>
<evidence type="ECO:0000256" key="11">
    <source>
        <dbReference type="ARBA" id="ARBA00050871"/>
    </source>
</evidence>
<dbReference type="InterPro" id="IPR005304">
    <property type="entry name" value="Rbsml_bgen_MeTrfase_EMG1/NEP1"/>
</dbReference>
<keyword evidence="10" id="KW-0539">Nucleus</keyword>
<comment type="caution">
    <text evidence="14">The sequence shown here is derived from an EMBL/GenBank/DDBJ whole genome shotgun (WGS) entry which is preliminary data.</text>
</comment>
<dbReference type="PANTHER" id="PTHR12636:SF5">
    <property type="entry name" value="RIBOSOMAL RNA SMALL SUBUNIT METHYLTRANSFERASE NEP1"/>
    <property type="match status" value="1"/>
</dbReference>
<dbReference type="STRING" id="2018661.A0A2A2JQS7"/>
<evidence type="ECO:0000256" key="8">
    <source>
        <dbReference type="ARBA" id="ARBA00022730"/>
    </source>
</evidence>
<dbReference type="Gene3D" id="3.40.1280.10">
    <property type="match status" value="1"/>
</dbReference>
<evidence type="ECO:0000256" key="1">
    <source>
        <dbReference type="ARBA" id="ARBA00004604"/>
    </source>
</evidence>
<keyword evidence="5" id="KW-0489">Methyltransferase</keyword>
<dbReference type="Pfam" id="PF03587">
    <property type="entry name" value="EMG1"/>
    <property type="match status" value="1"/>
</dbReference>
<comment type="function">
    <text evidence="12">S-adenosyl-L-methionine-dependent pseudouridine N(1)-methyltransferase that methylates a pseudouridine in 18S rRNA. Involved the biosynthesis of the hypermodified N1-methyl-N3-(3-amino-3-carboxypropyl) pseudouridine (m1acp3-Psi) conserved in eukaryotic 18S rRNA. Also has an essential role in 40S ribosomal subunit biogenesis independent on its methyltransferase activity, facilitating the incorporation of ribosomal protein S19 during the formation of pre-ribosomes.</text>
</comment>
<accession>A0A2A2JQS7</accession>
<comment type="subcellular location">
    <subcellularLocation>
        <location evidence="1">Nucleus</location>
        <location evidence="1">Nucleolus</location>
    </subcellularLocation>
</comment>
<evidence type="ECO:0000256" key="10">
    <source>
        <dbReference type="ARBA" id="ARBA00023242"/>
    </source>
</evidence>
<keyword evidence="3" id="KW-0690">Ribosome biogenesis</keyword>
<evidence type="ECO:0000256" key="3">
    <source>
        <dbReference type="ARBA" id="ARBA00022517"/>
    </source>
</evidence>
<evidence type="ECO:0000256" key="2">
    <source>
        <dbReference type="ARBA" id="ARBA00008115"/>
    </source>
</evidence>
<organism evidence="14 15">
    <name type="scientific">Diploscapter pachys</name>
    <dbReference type="NCBI Taxonomy" id="2018661"/>
    <lineage>
        <taxon>Eukaryota</taxon>
        <taxon>Metazoa</taxon>
        <taxon>Ecdysozoa</taxon>
        <taxon>Nematoda</taxon>
        <taxon>Chromadorea</taxon>
        <taxon>Rhabditida</taxon>
        <taxon>Rhabditina</taxon>
        <taxon>Rhabditomorpha</taxon>
        <taxon>Rhabditoidea</taxon>
        <taxon>Rhabditidae</taxon>
        <taxon>Diploscapter</taxon>
    </lineage>
</organism>
<comment type="similarity">
    <text evidence="2">Belongs to the class IV-like SAM-binding methyltransferase superfamily. RNA methyltransferase NEP1 family.</text>
</comment>
<evidence type="ECO:0000313" key="14">
    <source>
        <dbReference type="EMBL" id="PAV64027.1"/>
    </source>
</evidence>
<keyword evidence="15" id="KW-1185">Reference proteome</keyword>
<dbReference type="AlphaFoldDB" id="A0A2A2JQS7"/>
<evidence type="ECO:0000256" key="13">
    <source>
        <dbReference type="ARBA" id="ARBA00081469"/>
    </source>
</evidence>
<keyword evidence="7" id="KW-0949">S-adenosyl-L-methionine</keyword>
<name>A0A2A2JQS7_9BILA</name>
<gene>
    <name evidence="14" type="ORF">WR25_04938</name>
</gene>
<keyword evidence="9" id="KW-0694">RNA-binding</keyword>
<sequence length="230" mass="25703">MADDDVVVAPLKKRLKTDDSRVEKRVLYVVLEACSLESAKIGGEYAILSSDKHRKFLLKNNKDPADYRPDILHQCLLNLLDSPLNRAGRLRVFFRTNKNVLIEVSPQCRIPRTFDRFCGLMVQLLHKMVVRAADSSQKLMETVKNPVSLHLPVGCRKILMTFNTDNLLMPKELTTADKDEPIVIVVGGIARGKIVVDYTDGEAKISNFPLSAALTCAKITSGLEEVWGII</sequence>
<dbReference type="EMBL" id="LIAE01010286">
    <property type="protein sequence ID" value="PAV64027.1"/>
    <property type="molecule type" value="Genomic_DNA"/>
</dbReference>
<evidence type="ECO:0000256" key="9">
    <source>
        <dbReference type="ARBA" id="ARBA00022884"/>
    </source>
</evidence>
<evidence type="ECO:0000313" key="15">
    <source>
        <dbReference type="Proteomes" id="UP000218231"/>
    </source>
</evidence>
<keyword evidence="8" id="KW-0699">rRNA-binding</keyword>
<keyword evidence="6" id="KW-0808">Transferase</keyword>
<dbReference type="GO" id="GO:0070037">
    <property type="term" value="F:rRNA (pseudouridine) methyltransferase activity"/>
    <property type="evidence" value="ECO:0007669"/>
    <property type="project" value="InterPro"/>
</dbReference>
<protein>
    <recommendedName>
        <fullName evidence="13">18S rRNA (pseudouridine-N1)-methyltransferase</fullName>
    </recommendedName>
</protein>
<evidence type="ECO:0000256" key="6">
    <source>
        <dbReference type="ARBA" id="ARBA00022679"/>
    </source>
</evidence>
<dbReference type="Proteomes" id="UP000218231">
    <property type="component" value="Unassembled WGS sequence"/>
</dbReference>
<dbReference type="GO" id="GO:0070475">
    <property type="term" value="P:rRNA base methylation"/>
    <property type="evidence" value="ECO:0007669"/>
    <property type="project" value="InterPro"/>
</dbReference>
<dbReference type="InterPro" id="IPR029026">
    <property type="entry name" value="tRNA_m1G_MTases_N"/>
</dbReference>
<evidence type="ECO:0000256" key="4">
    <source>
        <dbReference type="ARBA" id="ARBA00022552"/>
    </source>
</evidence>
<keyword evidence="4" id="KW-0698">rRNA processing</keyword>
<dbReference type="FunFam" id="3.40.1280.10:FF:000003">
    <property type="entry name" value="Ribosomal RNA small subunit methyltransferase"/>
    <property type="match status" value="1"/>
</dbReference>
<evidence type="ECO:0000256" key="12">
    <source>
        <dbReference type="ARBA" id="ARBA00053784"/>
    </source>
</evidence>
<dbReference type="GO" id="GO:0019843">
    <property type="term" value="F:rRNA binding"/>
    <property type="evidence" value="ECO:0007669"/>
    <property type="project" value="UniProtKB-KW"/>
</dbReference>
<dbReference type="SUPFAM" id="SSF75217">
    <property type="entry name" value="alpha/beta knot"/>
    <property type="match status" value="1"/>
</dbReference>
<dbReference type="PANTHER" id="PTHR12636">
    <property type="entry name" value="NEP1/MRA1"/>
    <property type="match status" value="1"/>
</dbReference>
<dbReference type="InterPro" id="IPR029028">
    <property type="entry name" value="Alpha/beta_knot_MTases"/>
</dbReference>
<dbReference type="CDD" id="cd18088">
    <property type="entry name" value="Nep1-like"/>
    <property type="match status" value="1"/>
</dbReference>
<proteinExistence type="inferred from homology"/>